<protein>
    <recommendedName>
        <fullName evidence="1">CHK kinase-like domain-containing protein</fullName>
    </recommendedName>
</protein>
<dbReference type="AlphaFoldDB" id="A0A8S1DDE7"/>
<name>A0A8S1DDE7_9INSE</name>
<dbReference type="Proteomes" id="UP000494165">
    <property type="component" value="Unassembled WGS sequence"/>
</dbReference>
<dbReference type="SUPFAM" id="SSF56112">
    <property type="entry name" value="Protein kinase-like (PK-like)"/>
    <property type="match status" value="1"/>
</dbReference>
<accession>A0A8S1DDE7</accession>
<evidence type="ECO:0000259" key="1">
    <source>
        <dbReference type="SMART" id="SM00587"/>
    </source>
</evidence>
<dbReference type="SMART" id="SM00587">
    <property type="entry name" value="CHK"/>
    <property type="match status" value="1"/>
</dbReference>
<feature type="domain" description="CHK kinase-like" evidence="1">
    <location>
        <begin position="121"/>
        <end position="316"/>
    </location>
</feature>
<dbReference type="Gene3D" id="3.90.1200.10">
    <property type="match status" value="1"/>
</dbReference>
<dbReference type="PANTHER" id="PTHR11012:SF55">
    <property type="entry name" value="BHLH DOMAIN-CONTAINING PROTEIN"/>
    <property type="match status" value="1"/>
</dbReference>
<dbReference type="InterPro" id="IPR004119">
    <property type="entry name" value="EcKL"/>
</dbReference>
<proteinExistence type="predicted"/>
<dbReference type="EMBL" id="CADEPI010000186">
    <property type="protein sequence ID" value="CAB3379459.1"/>
    <property type="molecule type" value="Genomic_DNA"/>
</dbReference>
<comment type="caution">
    <text evidence="2">The sequence shown here is derived from an EMBL/GenBank/DDBJ whole genome shotgun (WGS) entry which is preliminary data.</text>
</comment>
<dbReference type="OrthoDB" id="8250698at2759"/>
<evidence type="ECO:0000313" key="3">
    <source>
        <dbReference type="Proteomes" id="UP000494165"/>
    </source>
</evidence>
<dbReference type="InterPro" id="IPR015897">
    <property type="entry name" value="CHK_kinase-like"/>
</dbReference>
<dbReference type="PANTHER" id="PTHR11012">
    <property type="entry name" value="PROTEIN KINASE-LIKE DOMAIN-CONTAINING"/>
    <property type="match status" value="1"/>
</dbReference>
<evidence type="ECO:0000313" key="2">
    <source>
        <dbReference type="EMBL" id="CAB3379459.1"/>
    </source>
</evidence>
<keyword evidence="3" id="KW-1185">Reference proteome</keyword>
<reference evidence="2 3" key="1">
    <citation type="submission" date="2020-04" db="EMBL/GenBank/DDBJ databases">
        <authorList>
            <person name="Alioto T."/>
            <person name="Alioto T."/>
            <person name="Gomez Garrido J."/>
        </authorList>
    </citation>
    <scope>NUCLEOTIDE SEQUENCE [LARGE SCALE GENOMIC DNA]</scope>
</reference>
<dbReference type="Pfam" id="PF02958">
    <property type="entry name" value="EcKL"/>
    <property type="match status" value="1"/>
</dbReference>
<gene>
    <name evidence="2" type="ORF">CLODIP_2_CD04774</name>
</gene>
<organism evidence="2 3">
    <name type="scientific">Cloeon dipterum</name>
    <dbReference type="NCBI Taxonomy" id="197152"/>
    <lineage>
        <taxon>Eukaryota</taxon>
        <taxon>Metazoa</taxon>
        <taxon>Ecdysozoa</taxon>
        <taxon>Arthropoda</taxon>
        <taxon>Hexapoda</taxon>
        <taxon>Insecta</taxon>
        <taxon>Pterygota</taxon>
        <taxon>Palaeoptera</taxon>
        <taxon>Ephemeroptera</taxon>
        <taxon>Pisciforma</taxon>
        <taxon>Baetidae</taxon>
        <taxon>Cloeon</taxon>
    </lineage>
</organism>
<dbReference type="InterPro" id="IPR011009">
    <property type="entry name" value="Kinase-like_dom_sf"/>
</dbReference>
<sequence length="413" mass="46959">MSKDKSLVHYGDLLAAVIATAGPGCSILDWSLNLGTETVQGFASLMLRAKVKVKTAHGEVTEVNLMVKRPPALEVHAAMINSMGNIIEREGAYFNIAVPKLQEKCPQLPIVRSLVAHENAIIMEDLCERGFQTLCKTMQDMGRGNKLTFPIARMCVRKLAKIHAASLGVNWDEVIPPLDIAGAEIFKMLIGRGIQTIIPMMKKLFPEHRSLEKYAEFMAKPKLLDDFIEYMAYDDSRPPNVLLHGDCHINNMMFKLDKNGNAVDMRFIDFQIFRFGPACNDLIYLMYTSVNQAFRDKHEKDVIRAYVEAFNAAACITPDLLDFDQFWRIYERTRYFGVVMAMGIRPLQFMTDFQPATDQGELTEEAFATMNQFDDAMVQPAMLALENDPEFREEFRTLIAHAMDVLREFVFQK</sequence>